<evidence type="ECO:0000256" key="11">
    <source>
        <dbReference type="SAM" id="SignalP"/>
    </source>
</evidence>
<feature type="domain" description="Wall-associated receptor kinase galacturonan-binding" evidence="12">
    <location>
        <begin position="800"/>
        <end position="864"/>
    </location>
</feature>
<evidence type="ECO:0000256" key="4">
    <source>
        <dbReference type="ARBA" id="ARBA00022741"/>
    </source>
</evidence>
<dbReference type="Proteomes" id="UP001164929">
    <property type="component" value="Chromosome 17"/>
</dbReference>
<feature type="domain" description="Wall-associated receptor kinase galacturonan-binding" evidence="12">
    <location>
        <begin position="30"/>
        <end position="94"/>
    </location>
</feature>
<proteinExistence type="predicted"/>
<evidence type="ECO:0000256" key="5">
    <source>
        <dbReference type="ARBA" id="ARBA00022840"/>
    </source>
</evidence>
<organism evidence="14 15">
    <name type="scientific">Populus alba x Populus x berolinensis</name>
    <dbReference type="NCBI Taxonomy" id="444605"/>
    <lineage>
        <taxon>Eukaryota</taxon>
        <taxon>Viridiplantae</taxon>
        <taxon>Streptophyta</taxon>
        <taxon>Embryophyta</taxon>
        <taxon>Tracheophyta</taxon>
        <taxon>Spermatophyta</taxon>
        <taxon>Magnoliopsida</taxon>
        <taxon>eudicotyledons</taxon>
        <taxon>Gunneridae</taxon>
        <taxon>Pentapetalae</taxon>
        <taxon>rosids</taxon>
        <taxon>fabids</taxon>
        <taxon>Malpighiales</taxon>
        <taxon>Salicaceae</taxon>
        <taxon>Saliceae</taxon>
        <taxon>Populus</taxon>
    </lineage>
</organism>
<evidence type="ECO:0000256" key="1">
    <source>
        <dbReference type="ARBA" id="ARBA00004167"/>
    </source>
</evidence>
<dbReference type="Pfam" id="PF14380">
    <property type="entry name" value="WAK_assoc"/>
    <property type="match status" value="4"/>
</dbReference>
<evidence type="ECO:0000259" key="12">
    <source>
        <dbReference type="Pfam" id="PF13947"/>
    </source>
</evidence>
<sequence length="1475" mass="160996">MSWLLLLLTIALVCGSTPVFADDDERYLNCMNSFDCGNIKGVGYPFSGSDRPDYCGYPGFELGCSNQDPEITIMRSTYKLLGVNIQSRTLNVSRSDYTANLCPTLLSNTSLNPNLLNYTSDHAEVTMFYGCPSPSPPALSISQFTCNINDTVMMGYFITANLSLLSGTAPSLTSYLTTCNNSVKVPALQSAIVPILDSPTVAQLLEAINQGFELVWSTNDSLCDACESSGGLCGYNRTTTAFTCYCADQPRDFECSSSPQAPSQSTRKKSGKNALEIGLSSAGAFIGAFVGCWIMAFIQRRRRKAALEKTEELPIATPSSKGLATSTNLSQTTPSLTSLRSDIDKGSTYFGVRVFSYDELEEATNFFDSSRELGDGGFGIVYYVNKIQNHALNELVDPFLGFDKDFVVRRMVTSVADLAFRCLQQEREMRPTMEEVLETLKRMEKENYGAGKADVLDISEDDVGLLKHASSPLQLSADSMSDQFLGSTKPLKLDQAKLEKNRKVSDTALSLQQENRLKQVPSSVSNSTLFNDCSNKFVCGNISADFPFWGTGRPLACGIPELEIKCEDNIAKMNIDQVAYRVLDINQDDGILRIAREDYLVGLCPPQFVNSTFNPKVFESVAGYTNLTFIYGCVAAPIAMPVPGLFTCKINAVNYQSGYIQGGATGPGDCYGSVFVPVSNAELSPVVIMRDLEQSLKEGFEVRWKVDGEACRECNSSSGVCGIDSVTNQTTCYCPDQSSGSGTCAPPGSTPNADPAIPAPEKMQPHVFPAMSWFITFIAMIFVCGSTLVFADDDERYVNCSNSFDCGDIKGVGYPFWGSNRPEYCGYPELKLNCSDQDLEITIEKLTYKVLGIDYQARTLSVARKDYEVNICPTLILNTTWIPNLLNYTSDDHNITIYYGCPPQGAPSASPLLPQFPCNINATEMTGYFTAYANLSDLGSSASNLISYLATCSDSIKVPVRESALQQFFSAPNVTQLLEGLNQGFGLEWNAFNTLCDRCQLSGGQCGYNQTTTAFTCYCKDQPQQFSCQQSPPEAQSPTNDQSPRVNRKTDNLYLDSALSRTQDMSSSKLAAAQPLLIPPPMHPLTSTSSLLTLFLSLHLATSLPSNGISNLTNCNQNFSCGNLTNINYPFTGGLRPSHCGPPEFGLTCQDESVTILKANSLSYRVTQLDQTSQTLRLSRSDLDDDSPCTSQFTNATLDDRIFSLGASHGLYLFYGCKKINDSVMGSDQPPKTSRFPCDNDGVTEEGFFSIVYPYGTEYSFLNTFECQTNIQVPILGTQAKQLLDNGSLVGEVLKEGFDVSYSNPYSVNCTECYKNHPDGYCGFDTQLGKPICICNDKLCPGKKTKERPLLIGLSTAGAVVIGIFFGCWVLFVVQRRKRKSAQVKSKGLPVATPPSSKGLTTSTNLSQATTSLTSSKSYLEKGSTYFGVPVFSYSELEEATNCFDPSKELGDGGFGTVYSRMDVWLLSSAFMRTT</sequence>
<dbReference type="PANTHER" id="PTHR46008:SF34">
    <property type="entry name" value="PROTEIN KINASE DOMAIN-CONTAINING PROTEIN"/>
    <property type="match status" value="1"/>
</dbReference>
<keyword evidence="10" id="KW-1133">Transmembrane helix</keyword>
<gene>
    <name evidence="14" type="ORF">NC653_038496</name>
</gene>
<dbReference type="Gene3D" id="3.30.200.20">
    <property type="entry name" value="Phosphorylase Kinase, domain 1"/>
    <property type="match status" value="1"/>
</dbReference>
<dbReference type="EC" id="2.7.11.1" evidence="2"/>
<feature type="compositionally biased region" description="Polar residues" evidence="9">
    <location>
        <begin position="1394"/>
        <end position="1404"/>
    </location>
</feature>
<dbReference type="Gene3D" id="1.10.510.10">
    <property type="entry name" value="Transferase(Phosphotransferase) domain 1"/>
    <property type="match status" value="1"/>
</dbReference>
<evidence type="ECO:0000259" key="13">
    <source>
        <dbReference type="Pfam" id="PF14380"/>
    </source>
</evidence>
<feature type="domain" description="Wall-associated receptor kinase galacturonan-binding" evidence="12">
    <location>
        <begin position="533"/>
        <end position="596"/>
    </location>
</feature>
<keyword evidence="4" id="KW-0547">Nucleotide-binding</keyword>
<feature type="transmembrane region" description="Helical" evidence="10">
    <location>
        <begin position="277"/>
        <end position="298"/>
    </location>
</feature>
<evidence type="ECO:0000313" key="14">
    <source>
        <dbReference type="EMBL" id="KAJ6960481.1"/>
    </source>
</evidence>
<keyword evidence="5" id="KW-0067">ATP-binding</keyword>
<accession>A0AAD6LGU3</accession>
<dbReference type="InterPro" id="IPR032872">
    <property type="entry name" value="WAK_assoc_C"/>
</dbReference>
<reference evidence="14" key="1">
    <citation type="journal article" date="2023" name="Mol. Ecol. Resour.">
        <title>Chromosome-level genome assembly of a triploid poplar Populus alba 'Berolinensis'.</title>
        <authorList>
            <person name="Chen S."/>
            <person name="Yu Y."/>
            <person name="Wang X."/>
            <person name="Wang S."/>
            <person name="Zhang T."/>
            <person name="Zhou Y."/>
            <person name="He R."/>
            <person name="Meng N."/>
            <person name="Wang Y."/>
            <person name="Liu W."/>
            <person name="Liu Z."/>
            <person name="Liu J."/>
            <person name="Guo Q."/>
            <person name="Huang H."/>
            <person name="Sederoff R.R."/>
            <person name="Wang G."/>
            <person name="Qu G."/>
            <person name="Chen S."/>
        </authorList>
    </citation>
    <scope>NUCLEOTIDE SEQUENCE</scope>
    <source>
        <strain evidence="14">SC-2020</strain>
    </source>
</reference>
<evidence type="ECO:0000256" key="9">
    <source>
        <dbReference type="SAM" id="MobiDB-lite"/>
    </source>
</evidence>
<protein>
    <recommendedName>
        <fullName evidence="2">non-specific serine/threonine protein kinase</fullName>
        <ecNumber evidence="2">2.7.11.1</ecNumber>
    </recommendedName>
</protein>
<comment type="catalytic activity">
    <reaction evidence="8">
        <text>L-seryl-[protein] + ATP = O-phospho-L-seryl-[protein] + ADP + H(+)</text>
        <dbReference type="Rhea" id="RHEA:17989"/>
        <dbReference type="Rhea" id="RHEA-COMP:9863"/>
        <dbReference type="Rhea" id="RHEA-COMP:11604"/>
        <dbReference type="ChEBI" id="CHEBI:15378"/>
        <dbReference type="ChEBI" id="CHEBI:29999"/>
        <dbReference type="ChEBI" id="CHEBI:30616"/>
        <dbReference type="ChEBI" id="CHEBI:83421"/>
        <dbReference type="ChEBI" id="CHEBI:456216"/>
        <dbReference type="EC" id="2.7.11.1"/>
    </reaction>
</comment>
<comment type="catalytic activity">
    <reaction evidence="7">
        <text>L-threonyl-[protein] + ATP = O-phospho-L-threonyl-[protein] + ADP + H(+)</text>
        <dbReference type="Rhea" id="RHEA:46608"/>
        <dbReference type="Rhea" id="RHEA-COMP:11060"/>
        <dbReference type="Rhea" id="RHEA-COMP:11605"/>
        <dbReference type="ChEBI" id="CHEBI:15378"/>
        <dbReference type="ChEBI" id="CHEBI:30013"/>
        <dbReference type="ChEBI" id="CHEBI:30616"/>
        <dbReference type="ChEBI" id="CHEBI:61977"/>
        <dbReference type="ChEBI" id="CHEBI:456216"/>
        <dbReference type="EC" id="2.7.11.1"/>
    </reaction>
</comment>
<dbReference type="GO" id="GO:0004674">
    <property type="term" value="F:protein serine/threonine kinase activity"/>
    <property type="evidence" value="ECO:0007669"/>
    <property type="project" value="UniProtKB-EC"/>
</dbReference>
<comment type="subcellular location">
    <subcellularLocation>
        <location evidence="1">Membrane</location>
        <topology evidence="1">Single-pass membrane protein</topology>
    </subcellularLocation>
</comment>
<evidence type="ECO:0000256" key="7">
    <source>
        <dbReference type="ARBA" id="ARBA00047899"/>
    </source>
</evidence>
<feature type="domain" description="Wall-associated receptor kinase C-terminal" evidence="13">
    <location>
        <begin position="667"/>
        <end position="737"/>
    </location>
</feature>
<feature type="transmembrane region" description="Helical" evidence="10">
    <location>
        <begin position="1350"/>
        <end position="1374"/>
    </location>
</feature>
<feature type="chain" id="PRO_5042222471" description="non-specific serine/threonine protein kinase" evidence="11">
    <location>
        <begin position="22"/>
        <end position="1475"/>
    </location>
</feature>
<evidence type="ECO:0000256" key="6">
    <source>
        <dbReference type="ARBA" id="ARBA00023180"/>
    </source>
</evidence>
<keyword evidence="3 11" id="KW-0732">Signal</keyword>
<evidence type="ECO:0000256" key="2">
    <source>
        <dbReference type="ARBA" id="ARBA00012513"/>
    </source>
</evidence>
<feature type="domain" description="Wall-associated receptor kinase C-terminal" evidence="13">
    <location>
        <begin position="166"/>
        <end position="249"/>
    </location>
</feature>
<evidence type="ECO:0000256" key="10">
    <source>
        <dbReference type="SAM" id="Phobius"/>
    </source>
</evidence>
<keyword evidence="15" id="KW-1185">Reference proteome</keyword>
<dbReference type="Pfam" id="PF13947">
    <property type="entry name" value="GUB_WAK_bind"/>
    <property type="match status" value="4"/>
</dbReference>
<feature type="domain" description="Wall-associated receptor kinase C-terminal" evidence="13">
    <location>
        <begin position="939"/>
        <end position="1022"/>
    </location>
</feature>
<keyword evidence="10" id="KW-0812">Transmembrane</keyword>
<feature type="domain" description="Wall-associated receptor kinase galacturonan-binding" evidence="12">
    <location>
        <begin position="1115"/>
        <end position="1180"/>
    </location>
</feature>
<evidence type="ECO:0000313" key="15">
    <source>
        <dbReference type="Proteomes" id="UP001164929"/>
    </source>
</evidence>
<dbReference type="GO" id="GO:0005524">
    <property type="term" value="F:ATP binding"/>
    <property type="evidence" value="ECO:0007669"/>
    <property type="project" value="UniProtKB-KW"/>
</dbReference>
<dbReference type="GO" id="GO:0030247">
    <property type="term" value="F:polysaccharide binding"/>
    <property type="evidence" value="ECO:0007669"/>
    <property type="project" value="InterPro"/>
</dbReference>
<keyword evidence="10" id="KW-0472">Membrane</keyword>
<dbReference type="GO" id="GO:0016020">
    <property type="term" value="C:membrane"/>
    <property type="evidence" value="ECO:0007669"/>
    <property type="project" value="UniProtKB-SubCell"/>
</dbReference>
<name>A0AAD6LGU3_9ROSI</name>
<dbReference type="EMBL" id="JAQIZT010000017">
    <property type="protein sequence ID" value="KAJ6960481.1"/>
    <property type="molecule type" value="Genomic_DNA"/>
</dbReference>
<comment type="caution">
    <text evidence="14">The sequence shown here is derived from an EMBL/GenBank/DDBJ whole genome shotgun (WGS) entry which is preliminary data.</text>
</comment>
<feature type="domain" description="Wall-associated receptor kinase C-terminal" evidence="13">
    <location>
        <begin position="1260"/>
        <end position="1338"/>
    </location>
</feature>
<evidence type="ECO:0000256" key="3">
    <source>
        <dbReference type="ARBA" id="ARBA00022729"/>
    </source>
</evidence>
<feature type="region of interest" description="Disordered" evidence="9">
    <location>
        <begin position="1384"/>
        <end position="1404"/>
    </location>
</feature>
<evidence type="ECO:0000256" key="8">
    <source>
        <dbReference type="ARBA" id="ARBA00048679"/>
    </source>
</evidence>
<dbReference type="PANTHER" id="PTHR46008">
    <property type="entry name" value="LEAF RUST 10 DISEASE-RESISTANCE LOCUS RECEPTOR-LIKE PROTEIN KINASE-LIKE 1.4"/>
    <property type="match status" value="1"/>
</dbReference>
<feature type="signal peptide" evidence="11">
    <location>
        <begin position="1"/>
        <end position="21"/>
    </location>
</feature>
<keyword evidence="6" id="KW-0325">Glycoprotein</keyword>
<dbReference type="InterPro" id="IPR025287">
    <property type="entry name" value="WAK_GUB"/>
</dbReference>